<comment type="caution">
    <text evidence="9">The sequence shown here is derived from an EMBL/GenBank/DDBJ whole genome shotgun (WGS) entry which is preliminary data.</text>
</comment>
<reference evidence="10" key="1">
    <citation type="journal article" date="2019" name="Int. J. Syst. Evol. Microbiol.">
        <title>The Global Catalogue of Microorganisms (GCM) 10K type strain sequencing project: providing services to taxonomists for standard genome sequencing and annotation.</title>
        <authorList>
            <consortium name="The Broad Institute Genomics Platform"/>
            <consortium name="The Broad Institute Genome Sequencing Center for Infectious Disease"/>
            <person name="Wu L."/>
            <person name="Ma J."/>
        </authorList>
    </citation>
    <scope>NUCLEOTIDE SEQUENCE [LARGE SCALE GENOMIC DNA]</scope>
    <source>
        <strain evidence="10">VKM B-3226</strain>
    </source>
</reference>
<evidence type="ECO:0000259" key="8">
    <source>
        <dbReference type="Pfam" id="PF03460"/>
    </source>
</evidence>
<dbReference type="InterPro" id="IPR051329">
    <property type="entry name" value="NIR_SIR_4Fe-4S"/>
</dbReference>
<evidence type="ECO:0000256" key="4">
    <source>
        <dbReference type="ARBA" id="ARBA00023002"/>
    </source>
</evidence>
<evidence type="ECO:0000256" key="7">
    <source>
        <dbReference type="SAM" id="MobiDB-lite"/>
    </source>
</evidence>
<sequence>MNFEIKGWCPGALRPMASGDGLVLRIRTRNGRLEPGQAQAIADLSWSLGNGMMDLTSRANLQLRGLDARGHGKATAALARLGLLDDSPEAEARRNVILSPFAPQDGAAWQAAEAIARAMTAPDAPQVPGKFGFAVDADPPVLAGTPADIRLRPQAEGWLILPDGGDWALTARHAAQAAGRAVELARWFTQGGVRDGRGRMRDHLRRSPAAPPGAIPLPPSLLSKYPCDRAAGPASADPAGPGPAPNGWLLGFAFGQITARQLTEAAALGPLRLTPWRALLIEGASRPQIGGAILDPSDPLLRVHACTGAPGCPQALADVRALARRLAPHLAPGRSLHVSGCAKGCAHQGAASATLVATGPDRFDLIRDGRPGDPAGLAGLAPDRIPPLLR</sequence>
<keyword evidence="10" id="KW-1185">Reference proteome</keyword>
<dbReference type="Proteomes" id="UP001595596">
    <property type="component" value="Unassembled WGS sequence"/>
</dbReference>
<keyword evidence="6" id="KW-0411">Iron-sulfur</keyword>
<dbReference type="Pfam" id="PF03460">
    <property type="entry name" value="NIR_SIR_ferr"/>
    <property type="match status" value="1"/>
</dbReference>
<feature type="compositionally biased region" description="Pro residues" evidence="7">
    <location>
        <begin position="209"/>
        <end position="218"/>
    </location>
</feature>
<organism evidence="9 10">
    <name type="scientific">Paracoccus simplex</name>
    <dbReference type="NCBI Taxonomy" id="2086346"/>
    <lineage>
        <taxon>Bacteria</taxon>
        <taxon>Pseudomonadati</taxon>
        <taxon>Pseudomonadota</taxon>
        <taxon>Alphaproteobacteria</taxon>
        <taxon>Rhodobacterales</taxon>
        <taxon>Paracoccaceae</taxon>
        <taxon>Paracoccus</taxon>
    </lineage>
</organism>
<dbReference type="Gene3D" id="3.90.480.10">
    <property type="entry name" value="Sulfite Reductase Hemoprotein,Domain 2"/>
    <property type="match status" value="1"/>
</dbReference>
<dbReference type="InterPro" id="IPR036136">
    <property type="entry name" value="Nit/Sulf_reduc_fer-like_dom_sf"/>
</dbReference>
<keyword evidence="3" id="KW-0479">Metal-binding</keyword>
<gene>
    <name evidence="9" type="ORF">ACFOMP_15580</name>
</gene>
<feature type="region of interest" description="Disordered" evidence="7">
    <location>
        <begin position="195"/>
        <end position="218"/>
    </location>
</feature>
<keyword evidence="5" id="KW-0408">Iron</keyword>
<evidence type="ECO:0000256" key="2">
    <source>
        <dbReference type="ARBA" id="ARBA00022617"/>
    </source>
</evidence>
<name>A0ABV7S1S0_9RHOB</name>
<evidence type="ECO:0000313" key="9">
    <source>
        <dbReference type="EMBL" id="MFC3570879.1"/>
    </source>
</evidence>
<evidence type="ECO:0000256" key="5">
    <source>
        <dbReference type="ARBA" id="ARBA00023004"/>
    </source>
</evidence>
<dbReference type="EMBL" id="JBHRXE010000043">
    <property type="protein sequence ID" value="MFC3570879.1"/>
    <property type="molecule type" value="Genomic_DNA"/>
</dbReference>
<evidence type="ECO:0000256" key="1">
    <source>
        <dbReference type="ARBA" id="ARBA00022485"/>
    </source>
</evidence>
<keyword evidence="2" id="KW-0349">Heme</keyword>
<evidence type="ECO:0000313" key="10">
    <source>
        <dbReference type="Proteomes" id="UP001595596"/>
    </source>
</evidence>
<keyword evidence="4" id="KW-0560">Oxidoreductase</keyword>
<dbReference type="InterPro" id="IPR045854">
    <property type="entry name" value="NO2/SO3_Rdtase_4Fe4S_sf"/>
</dbReference>
<protein>
    <submittedName>
        <fullName evidence="9">Precorrin-3B synthase</fullName>
    </submittedName>
</protein>
<keyword evidence="1" id="KW-0004">4Fe-4S</keyword>
<dbReference type="SUPFAM" id="SSF55124">
    <property type="entry name" value="Nitrite/Sulfite reductase N-terminal domain-like"/>
    <property type="match status" value="1"/>
</dbReference>
<dbReference type="InterPro" id="IPR005117">
    <property type="entry name" value="NiRdtase/SiRdtase_haem-b_fer"/>
</dbReference>
<dbReference type="RefSeq" id="WP_379032146.1">
    <property type="nucleotide sequence ID" value="NZ_JBHRXE010000043.1"/>
</dbReference>
<dbReference type="Gene3D" id="3.30.413.10">
    <property type="entry name" value="Sulfite Reductase Hemoprotein, domain 1"/>
    <property type="match status" value="2"/>
</dbReference>
<dbReference type="PANTHER" id="PTHR32439">
    <property type="entry name" value="FERREDOXIN--NITRITE REDUCTASE, CHLOROPLASTIC"/>
    <property type="match status" value="1"/>
</dbReference>
<feature type="domain" description="Nitrite/Sulfite reductase ferredoxin-like" evidence="8">
    <location>
        <begin position="15"/>
        <end position="78"/>
    </location>
</feature>
<proteinExistence type="predicted"/>
<accession>A0ABV7S1S0</accession>
<evidence type="ECO:0000256" key="3">
    <source>
        <dbReference type="ARBA" id="ARBA00022723"/>
    </source>
</evidence>
<evidence type="ECO:0000256" key="6">
    <source>
        <dbReference type="ARBA" id="ARBA00023014"/>
    </source>
</evidence>
<dbReference type="SUPFAM" id="SSF56014">
    <property type="entry name" value="Nitrite and sulphite reductase 4Fe-4S domain-like"/>
    <property type="match status" value="1"/>
</dbReference>
<dbReference type="PANTHER" id="PTHR32439:SF9">
    <property type="entry name" value="BLR3264 PROTEIN"/>
    <property type="match status" value="1"/>
</dbReference>